<sequence>MMKSQVGLTNHAKMEKITARAIATIGKIRLKSDLSAELSTELGTVPNP</sequence>
<dbReference type="Proteomes" id="UP000509791">
    <property type="component" value="Chromosome"/>
</dbReference>
<dbReference type="RefSeq" id="WP_232086193.1">
    <property type="nucleotide sequence ID" value="NZ_LR822020.1"/>
</dbReference>
<evidence type="ECO:0000313" key="1">
    <source>
        <dbReference type="EMBL" id="CAD0151574.1"/>
    </source>
</evidence>
<dbReference type="EMBL" id="LR822027">
    <property type="protein sequence ID" value="CAD0151574.1"/>
    <property type="molecule type" value="Genomic_DNA"/>
</dbReference>
<proteinExistence type="predicted"/>
<reference evidence="1 2" key="1">
    <citation type="submission" date="2020-06" db="EMBL/GenBank/DDBJ databases">
        <authorList>
            <person name="Chuat V."/>
        </authorList>
    </citation>
    <scope>NUCLEOTIDE SEQUENCE [LARGE SCALE GENOMIC DNA]</scope>
    <source>
        <strain evidence="1">STH_CIRM_998</strain>
    </source>
</reference>
<organism evidence="1 2">
    <name type="scientific">Streptococcus thermophilus</name>
    <dbReference type="NCBI Taxonomy" id="1308"/>
    <lineage>
        <taxon>Bacteria</taxon>
        <taxon>Bacillati</taxon>
        <taxon>Bacillota</taxon>
        <taxon>Bacilli</taxon>
        <taxon>Lactobacillales</taxon>
        <taxon>Streptococcaceae</taxon>
        <taxon>Streptococcus</taxon>
    </lineage>
</organism>
<gene>
    <name evidence="1" type="ORF">STHERMO_0555</name>
</gene>
<evidence type="ECO:0000313" key="2">
    <source>
        <dbReference type="Proteomes" id="UP000509791"/>
    </source>
</evidence>
<name>A0A7U7C6C9_STRTR</name>
<protein>
    <submittedName>
        <fullName evidence="1">Uncharacterized protein</fullName>
    </submittedName>
</protein>
<accession>A0A7U7C6C9</accession>
<dbReference type="AlphaFoldDB" id="A0A7U7C6C9"/>